<evidence type="ECO:0000313" key="1">
    <source>
        <dbReference type="EMBL" id="KAF0706533.1"/>
    </source>
</evidence>
<name>A0A6G0VR85_APHCR</name>
<organism evidence="1 2">
    <name type="scientific">Aphis craccivora</name>
    <name type="common">Cowpea aphid</name>
    <dbReference type="NCBI Taxonomy" id="307492"/>
    <lineage>
        <taxon>Eukaryota</taxon>
        <taxon>Metazoa</taxon>
        <taxon>Ecdysozoa</taxon>
        <taxon>Arthropoda</taxon>
        <taxon>Hexapoda</taxon>
        <taxon>Insecta</taxon>
        <taxon>Pterygota</taxon>
        <taxon>Neoptera</taxon>
        <taxon>Paraneoptera</taxon>
        <taxon>Hemiptera</taxon>
        <taxon>Sternorrhyncha</taxon>
        <taxon>Aphidomorpha</taxon>
        <taxon>Aphidoidea</taxon>
        <taxon>Aphididae</taxon>
        <taxon>Aphidini</taxon>
        <taxon>Aphis</taxon>
        <taxon>Aphis</taxon>
    </lineage>
</organism>
<feature type="non-terminal residue" evidence="1">
    <location>
        <position position="559"/>
    </location>
</feature>
<dbReference type="Proteomes" id="UP000478052">
    <property type="component" value="Unassembled WGS sequence"/>
</dbReference>
<reference evidence="1 2" key="1">
    <citation type="submission" date="2019-08" db="EMBL/GenBank/DDBJ databases">
        <title>Whole genome of Aphis craccivora.</title>
        <authorList>
            <person name="Voronova N.V."/>
            <person name="Shulinski R.S."/>
            <person name="Bandarenka Y.V."/>
            <person name="Zhorov D.G."/>
            <person name="Warner D."/>
        </authorList>
    </citation>
    <scope>NUCLEOTIDE SEQUENCE [LARGE SCALE GENOMIC DNA]</scope>
    <source>
        <strain evidence="1">180601</strain>
        <tissue evidence="1">Whole Body</tissue>
    </source>
</reference>
<dbReference type="PANTHER" id="PTHR33053:SF24">
    <property type="entry name" value="TRANSPOSASE DOMAIN-CONTAINING PROTEIN"/>
    <property type="match status" value="1"/>
</dbReference>
<sequence length="559" mass="64917">MSYKKKYCLSDRSKRRRVQEEVEIPMVLNNVEKNSTSHLVFEPSFLKSNNTLVTINDASTSSTDIDSALTNTVVTNENEYFKELNQSLSSSLSSNEDNTDNEDLTYFNDDVDQLSLFSSLIAQWAVSFNISQNALNALLKLLKHHKCFETLPIDSRTILSTNKLCTSNFRVVEPGKYHHFGILNGIKQNIPDCFDDKMIKIVVGIDGLPIFKSSPEQFWPILAYIRPYNNQVFPIGIYCGQVKPIDSNDFLKEFVDEAKILSESSVYINNKKYFFSIDVFCCDAPAKYFILKTKGHSGFFSCSRCEHEGQYLSNRICFPYTLPSNCPPKRTHDNYILQTQEEHHIGNISILATLPNFNITTGFSLDYMHLVCLGTVRKLILLWRMKGPNEVRYPSWKIKEISSYIQIIKNKMPCEFVRKPRNLDEVNRWKATEFRMFLLYYGIIVTKPTLKHQHWNHFFNLSISMIILLSPDHSKYLNVARQLLDSFVKDFEIIYGRYLISHNIHGLTHLSDDYDKFGPLDNCSAFPFENYMGCLKRMLRKPHKPLEQVIKRYREICLL</sequence>
<evidence type="ECO:0000313" key="2">
    <source>
        <dbReference type="Proteomes" id="UP000478052"/>
    </source>
</evidence>
<dbReference type="EMBL" id="VUJU01012881">
    <property type="protein sequence ID" value="KAF0706533.1"/>
    <property type="molecule type" value="Genomic_DNA"/>
</dbReference>
<evidence type="ECO:0008006" key="3">
    <source>
        <dbReference type="Google" id="ProtNLM"/>
    </source>
</evidence>
<keyword evidence="2" id="KW-1185">Reference proteome</keyword>
<dbReference type="AlphaFoldDB" id="A0A6G0VR85"/>
<comment type="caution">
    <text evidence="1">The sequence shown here is derived from an EMBL/GenBank/DDBJ whole genome shotgun (WGS) entry which is preliminary data.</text>
</comment>
<gene>
    <name evidence="1" type="ORF">FWK35_00039081</name>
</gene>
<accession>A0A6G0VR85</accession>
<dbReference type="PANTHER" id="PTHR33053">
    <property type="entry name" value="PROTEIN, PUTATIVE-RELATED"/>
    <property type="match status" value="1"/>
</dbReference>
<dbReference type="OrthoDB" id="10015795at2759"/>
<proteinExistence type="predicted"/>
<protein>
    <recommendedName>
        <fullName evidence="3">DUF4806 domain-containing protein</fullName>
    </recommendedName>
</protein>